<protein>
    <recommendedName>
        <fullName evidence="1">NACHT domain-containing protein</fullName>
    </recommendedName>
</protein>
<dbReference type="SUPFAM" id="SSF52540">
    <property type="entry name" value="P-loop containing nucleoside triphosphate hydrolases"/>
    <property type="match status" value="1"/>
</dbReference>
<reference evidence="2 3" key="1">
    <citation type="journal article" date="2024" name="Microbiol. Immunol.">
        <title>Discovery of a novel spotted fever group Rickettsia, 'Candidatus Rickettsia kedanie,' in unfed larval chigger mites, Leptotrombidium scutellare.</title>
        <authorList>
            <person name="Ogawa M."/>
            <person name="Matsutani M."/>
            <person name="Katayama T."/>
            <person name="Takada N."/>
            <person name="Noda S."/>
            <person name="Takahashi M."/>
            <person name="Kageyama D."/>
            <person name="Hanaoka N."/>
            <person name="Ebihara H."/>
        </authorList>
    </citation>
    <scope>NUCLEOTIDE SEQUENCE [LARGE SCALE GENOMIC DNA]</scope>
    <source>
        <strain evidence="2 3">KNCP2-13</strain>
    </source>
</reference>
<evidence type="ECO:0000313" key="3">
    <source>
        <dbReference type="Proteomes" id="UP001628124"/>
    </source>
</evidence>
<proteinExistence type="predicted"/>
<accession>A0ABP9TXZ7</accession>
<organism evidence="2 3">
    <name type="scientific">Candidatus Rickettsia kedanie</name>
    <dbReference type="NCBI Taxonomy" id="3115352"/>
    <lineage>
        <taxon>Bacteria</taxon>
        <taxon>Pseudomonadati</taxon>
        <taxon>Pseudomonadota</taxon>
        <taxon>Alphaproteobacteria</taxon>
        <taxon>Rickettsiales</taxon>
        <taxon>Rickettsiaceae</taxon>
        <taxon>Rickettsieae</taxon>
        <taxon>Rickettsia</taxon>
        <taxon>spotted fever group</taxon>
    </lineage>
</organism>
<dbReference type="EMBL" id="BAABMM010000027">
    <property type="protein sequence ID" value="GAA5252394.1"/>
    <property type="molecule type" value="Genomic_DNA"/>
</dbReference>
<dbReference type="PANTHER" id="PTHR46844">
    <property type="entry name" value="SLR5058 PROTEIN"/>
    <property type="match status" value="1"/>
</dbReference>
<comment type="caution">
    <text evidence="2">The sequence shown here is derived from an EMBL/GenBank/DDBJ whole genome shotgun (WGS) entry which is preliminary data.</text>
</comment>
<dbReference type="PANTHER" id="PTHR46844:SF1">
    <property type="entry name" value="SLR5058 PROTEIN"/>
    <property type="match status" value="1"/>
</dbReference>
<dbReference type="RefSeq" id="WP_412708065.1">
    <property type="nucleotide sequence ID" value="NZ_BAABMM010000027.1"/>
</dbReference>
<sequence length="178" mass="20945">MLSKDLPNKDDEIDNIIRLFKAEKNKIDVLYGNLPNTSESEIKNIAESINRIQADVGKVLLFGSAGIDKTTLMHYLSYKWGKGNLWNNKFDYVFRVKLKELLSNWTVRYGTNIDDDILSCFIHYCLASKDIKLEDIKNIQDKDRILLLLDDYDEVAFLSYSNRNYRDIIWIRYFSIRT</sequence>
<dbReference type="Pfam" id="PF05729">
    <property type="entry name" value="NACHT"/>
    <property type="match status" value="1"/>
</dbReference>
<dbReference type="Gene3D" id="3.40.50.300">
    <property type="entry name" value="P-loop containing nucleotide triphosphate hydrolases"/>
    <property type="match status" value="1"/>
</dbReference>
<gene>
    <name evidence="2" type="ORF">KNCP2_06820</name>
</gene>
<name>A0ABP9TXZ7_9RICK</name>
<evidence type="ECO:0000313" key="2">
    <source>
        <dbReference type="EMBL" id="GAA5252394.1"/>
    </source>
</evidence>
<keyword evidence="3" id="KW-1185">Reference proteome</keyword>
<feature type="domain" description="NACHT" evidence="1">
    <location>
        <begin position="59"/>
        <end position="156"/>
    </location>
</feature>
<evidence type="ECO:0000259" key="1">
    <source>
        <dbReference type="Pfam" id="PF05729"/>
    </source>
</evidence>
<dbReference type="InterPro" id="IPR027417">
    <property type="entry name" value="P-loop_NTPase"/>
</dbReference>
<dbReference type="Proteomes" id="UP001628124">
    <property type="component" value="Unassembled WGS sequence"/>
</dbReference>
<dbReference type="InterPro" id="IPR007111">
    <property type="entry name" value="NACHT_NTPase"/>
</dbReference>